<dbReference type="EMBL" id="JASCZI010090679">
    <property type="protein sequence ID" value="MED6144831.1"/>
    <property type="molecule type" value="Genomic_DNA"/>
</dbReference>
<sequence>MEGNTLTVDALHTVPSNLRQQRRHRLLLRSVSTLLSRDVNLVFQKLLDGGGIQMEFRCVLGCSSPALFDLEIHQWRRPRHHSQSLFFLLCSQSYIALHKLGASYRIDQWLVVLCDGVMENEKDWCAEGEHGNGGSLALNSGIKVLSLCHCCGLVAGLKVVEGRR</sequence>
<name>A0ABU6T7X0_9FABA</name>
<proteinExistence type="predicted"/>
<organism evidence="1 2">
    <name type="scientific">Stylosanthes scabra</name>
    <dbReference type="NCBI Taxonomy" id="79078"/>
    <lineage>
        <taxon>Eukaryota</taxon>
        <taxon>Viridiplantae</taxon>
        <taxon>Streptophyta</taxon>
        <taxon>Embryophyta</taxon>
        <taxon>Tracheophyta</taxon>
        <taxon>Spermatophyta</taxon>
        <taxon>Magnoliopsida</taxon>
        <taxon>eudicotyledons</taxon>
        <taxon>Gunneridae</taxon>
        <taxon>Pentapetalae</taxon>
        <taxon>rosids</taxon>
        <taxon>fabids</taxon>
        <taxon>Fabales</taxon>
        <taxon>Fabaceae</taxon>
        <taxon>Papilionoideae</taxon>
        <taxon>50 kb inversion clade</taxon>
        <taxon>dalbergioids sensu lato</taxon>
        <taxon>Dalbergieae</taxon>
        <taxon>Pterocarpus clade</taxon>
        <taxon>Stylosanthes</taxon>
    </lineage>
</organism>
<comment type="caution">
    <text evidence="1">The sequence shown here is derived from an EMBL/GenBank/DDBJ whole genome shotgun (WGS) entry which is preliminary data.</text>
</comment>
<keyword evidence="2" id="KW-1185">Reference proteome</keyword>
<gene>
    <name evidence="1" type="ORF">PIB30_019075</name>
</gene>
<protein>
    <submittedName>
        <fullName evidence="1">Uncharacterized protein</fullName>
    </submittedName>
</protein>
<evidence type="ECO:0000313" key="2">
    <source>
        <dbReference type="Proteomes" id="UP001341840"/>
    </source>
</evidence>
<evidence type="ECO:0000313" key="1">
    <source>
        <dbReference type="EMBL" id="MED6144831.1"/>
    </source>
</evidence>
<dbReference type="Proteomes" id="UP001341840">
    <property type="component" value="Unassembled WGS sequence"/>
</dbReference>
<reference evidence="1 2" key="1">
    <citation type="journal article" date="2023" name="Plants (Basel)">
        <title>Bridging the Gap: Combining Genomics and Transcriptomics Approaches to Understand Stylosanthes scabra, an Orphan Legume from the Brazilian Caatinga.</title>
        <authorList>
            <person name="Ferreira-Neto J.R.C."/>
            <person name="da Silva M.D."/>
            <person name="Binneck E."/>
            <person name="de Melo N.F."/>
            <person name="da Silva R.H."/>
            <person name="de Melo A.L.T.M."/>
            <person name="Pandolfi V."/>
            <person name="Bustamante F.O."/>
            <person name="Brasileiro-Vidal A.C."/>
            <person name="Benko-Iseppon A.M."/>
        </authorList>
    </citation>
    <scope>NUCLEOTIDE SEQUENCE [LARGE SCALE GENOMIC DNA]</scope>
    <source>
        <tissue evidence="1">Leaves</tissue>
    </source>
</reference>
<accession>A0ABU6T7X0</accession>